<protein>
    <submittedName>
        <fullName evidence="2">Uncharacterized protein</fullName>
    </submittedName>
</protein>
<feature type="signal peptide" evidence="1">
    <location>
        <begin position="1"/>
        <end position="20"/>
    </location>
</feature>
<feature type="chain" id="PRO_5037574798" evidence="1">
    <location>
        <begin position="21"/>
        <end position="418"/>
    </location>
</feature>
<reference evidence="2" key="1">
    <citation type="submission" date="2020-12" db="EMBL/GenBank/DDBJ databases">
        <title>The genome sequence of Inhella sp. 4Y17.</title>
        <authorList>
            <person name="Liu Y."/>
        </authorList>
    </citation>
    <scope>NUCLEOTIDE SEQUENCE</scope>
    <source>
        <strain evidence="2">4Y10</strain>
    </source>
</reference>
<evidence type="ECO:0000256" key="1">
    <source>
        <dbReference type="SAM" id="SignalP"/>
    </source>
</evidence>
<comment type="caution">
    <text evidence="2">The sequence shown here is derived from an EMBL/GenBank/DDBJ whole genome shotgun (WGS) entry which is preliminary data.</text>
</comment>
<evidence type="ECO:0000313" key="2">
    <source>
        <dbReference type="EMBL" id="MBH9554085.1"/>
    </source>
</evidence>
<proteinExistence type="predicted"/>
<dbReference type="Proteomes" id="UP000620139">
    <property type="component" value="Unassembled WGS sequence"/>
</dbReference>
<keyword evidence="3" id="KW-1185">Reference proteome</keyword>
<dbReference type="RefSeq" id="WP_198101702.1">
    <property type="nucleotide sequence ID" value="NZ_JAEDAL010000009.1"/>
</dbReference>
<keyword evidence="1" id="KW-0732">Signal</keyword>
<sequence>MKLNTLAACLVAALGLTLGAGGDGSLSLIGTAAAQAKVSPELGKHLTAVQGLLKGGKYKEALTKLRDAEGVANRSADENALIERMRFAGAQGAADPETMVRAYEALKNAGKLGGAENLQYMEAIAGTYSRNNANAQALNWAQRYLKEGGTSAAVKAIQTRSQFLSGDMGAVIKDTLAEIAAVEKAGQVPSRDKLNLLLAAAEKAKDSNAESVGVDKLLAYYPSKDVWAAALGRVAQKKGFSDRLVLDLFRLRLATGNMRGEPDYLEFATMAAQAGFPDEGMKALEAGFAAGVLGQGKEAARHQRMKEFLAKRVAEVKGASAAAIDAAKAVKSDGNALLPLGLAQAQRGDVKGGVALIEEGIAKGNLKRDDDGKLALGLAHFLGGDMAKAQAAWRGVKGTDGAGDIARMWIVHSRTAKK</sequence>
<dbReference type="AlphaFoldDB" id="A0A931IZW6"/>
<evidence type="ECO:0000313" key="3">
    <source>
        <dbReference type="Proteomes" id="UP000620139"/>
    </source>
</evidence>
<organism evidence="2 3">
    <name type="scientific">Inhella gelatinilytica</name>
    <dbReference type="NCBI Taxonomy" id="2795030"/>
    <lineage>
        <taxon>Bacteria</taxon>
        <taxon>Pseudomonadati</taxon>
        <taxon>Pseudomonadota</taxon>
        <taxon>Betaproteobacteria</taxon>
        <taxon>Burkholderiales</taxon>
        <taxon>Sphaerotilaceae</taxon>
        <taxon>Inhella</taxon>
    </lineage>
</organism>
<name>A0A931IZW6_9BURK</name>
<gene>
    <name evidence="2" type="ORF">I7X43_14665</name>
</gene>
<dbReference type="EMBL" id="JAEDAL010000009">
    <property type="protein sequence ID" value="MBH9554085.1"/>
    <property type="molecule type" value="Genomic_DNA"/>
</dbReference>
<accession>A0A931IZW6</accession>